<accession>A0A2J8J9A2</accession>
<dbReference type="GO" id="GO:0006357">
    <property type="term" value="P:regulation of transcription by RNA polymerase II"/>
    <property type="evidence" value="ECO:0007669"/>
    <property type="project" value="InterPro"/>
</dbReference>
<sequence length="161" mass="17343">MTRLDRSSHSGGGHAKGSRPLNSLLAGHRVAQPASAPGSRASVQDIDLGAGREVFDYSHRQKEQDVEKELRDGGEQDTWAGEGAEALARNLLVDGETGESFPAQFPADISSITEAVPSESEPPALQNNLLSPLLTGTESPFDLEQQWQDLMSIMEMQAMEV</sequence>
<dbReference type="Proteomes" id="UP000236370">
    <property type="component" value="Unassembled WGS sequence"/>
</dbReference>
<feature type="region of interest" description="Disordered" evidence="3">
    <location>
        <begin position="58"/>
        <end position="77"/>
    </location>
</feature>
<proteinExistence type="predicted"/>
<dbReference type="GO" id="GO:0000978">
    <property type="term" value="F:RNA polymerase II cis-regulatory region sequence-specific DNA binding"/>
    <property type="evidence" value="ECO:0007669"/>
    <property type="project" value="InterPro"/>
</dbReference>
<evidence type="ECO:0000256" key="3">
    <source>
        <dbReference type="SAM" id="MobiDB-lite"/>
    </source>
</evidence>
<keyword evidence="2" id="KW-0678">Repressor</keyword>
<evidence type="ECO:0000256" key="2">
    <source>
        <dbReference type="ARBA" id="ARBA00022491"/>
    </source>
</evidence>
<dbReference type="InterPro" id="IPR047167">
    <property type="entry name" value="NFE2-like"/>
</dbReference>
<feature type="non-terminal residue" evidence="4">
    <location>
        <position position="161"/>
    </location>
</feature>
<evidence type="ECO:0000313" key="4">
    <source>
        <dbReference type="EMBL" id="PNI19349.1"/>
    </source>
</evidence>
<dbReference type="GO" id="GO:0003700">
    <property type="term" value="F:DNA-binding transcription factor activity"/>
    <property type="evidence" value="ECO:0007669"/>
    <property type="project" value="InterPro"/>
</dbReference>
<dbReference type="AlphaFoldDB" id="A0A2J8J9A2"/>
<gene>
    <name evidence="4" type="ORF">CK820_G0049660</name>
</gene>
<evidence type="ECO:0000256" key="1">
    <source>
        <dbReference type="ARBA" id="ARBA00004123"/>
    </source>
</evidence>
<dbReference type="GO" id="GO:0005634">
    <property type="term" value="C:nucleus"/>
    <property type="evidence" value="ECO:0007669"/>
    <property type="project" value="UniProtKB-SubCell"/>
</dbReference>
<name>A0A2J8J9A2_PANTR</name>
<dbReference type="PANTHER" id="PTHR24411">
    <property type="entry name" value="NUCLEAR FACTOR ERYTHROID 2-RELATED FACTOR"/>
    <property type="match status" value="1"/>
</dbReference>
<comment type="caution">
    <text evidence="4">The sequence shown here is derived from an EMBL/GenBank/DDBJ whole genome shotgun (WGS) entry which is preliminary data.</text>
</comment>
<dbReference type="PANTHER" id="PTHR24411:SF31">
    <property type="entry name" value="ENDOPLASMIC RETICULUM MEMBRANE SENSOR NFE2L1"/>
    <property type="match status" value="1"/>
</dbReference>
<organism evidence="4 5">
    <name type="scientific">Pan troglodytes</name>
    <name type="common">Chimpanzee</name>
    <dbReference type="NCBI Taxonomy" id="9598"/>
    <lineage>
        <taxon>Eukaryota</taxon>
        <taxon>Metazoa</taxon>
        <taxon>Chordata</taxon>
        <taxon>Craniata</taxon>
        <taxon>Vertebrata</taxon>
        <taxon>Euteleostomi</taxon>
        <taxon>Mammalia</taxon>
        <taxon>Eutheria</taxon>
        <taxon>Euarchontoglires</taxon>
        <taxon>Primates</taxon>
        <taxon>Haplorrhini</taxon>
        <taxon>Catarrhini</taxon>
        <taxon>Hominidae</taxon>
        <taxon>Pan</taxon>
    </lineage>
</organism>
<protein>
    <submittedName>
        <fullName evidence="4">NFE2L1 isoform 14</fullName>
    </submittedName>
</protein>
<comment type="subcellular location">
    <subcellularLocation>
        <location evidence="1">Nucleus</location>
    </subcellularLocation>
</comment>
<dbReference type="EMBL" id="NBAG03000498">
    <property type="protein sequence ID" value="PNI19349.1"/>
    <property type="molecule type" value="Genomic_DNA"/>
</dbReference>
<feature type="region of interest" description="Disordered" evidence="3">
    <location>
        <begin position="1"/>
        <end position="47"/>
    </location>
</feature>
<reference evidence="4 5" key="1">
    <citation type="submission" date="2017-12" db="EMBL/GenBank/DDBJ databases">
        <title>High-resolution comparative analysis of great ape genomes.</title>
        <authorList>
            <person name="Pollen A."/>
            <person name="Hastie A."/>
            <person name="Hormozdiari F."/>
            <person name="Dougherty M."/>
            <person name="Liu R."/>
            <person name="Chaisson M."/>
            <person name="Hoppe E."/>
            <person name="Hill C."/>
            <person name="Pang A."/>
            <person name="Hillier L."/>
            <person name="Baker C."/>
            <person name="Armstrong J."/>
            <person name="Shendure J."/>
            <person name="Paten B."/>
            <person name="Wilson R."/>
            <person name="Chao H."/>
            <person name="Schneider V."/>
            <person name="Ventura M."/>
            <person name="Kronenberg Z."/>
            <person name="Murali S."/>
            <person name="Gordon D."/>
            <person name="Cantsilieris S."/>
            <person name="Munson K."/>
            <person name="Nelson B."/>
            <person name="Raja A."/>
            <person name="Underwood J."/>
            <person name="Diekhans M."/>
            <person name="Fiddes I."/>
            <person name="Haussler D."/>
            <person name="Eichler E."/>
        </authorList>
    </citation>
    <scope>NUCLEOTIDE SEQUENCE [LARGE SCALE GENOMIC DNA]</scope>
    <source>
        <strain evidence="4">Yerkes chimp pedigree #C0471</strain>
    </source>
</reference>
<evidence type="ECO:0000313" key="5">
    <source>
        <dbReference type="Proteomes" id="UP000236370"/>
    </source>
</evidence>
<feature type="compositionally biased region" description="Basic and acidic residues" evidence="3">
    <location>
        <begin position="58"/>
        <end position="74"/>
    </location>
</feature>